<dbReference type="AlphaFoldDB" id="A0A9D5JTH3"/>
<evidence type="ECO:0000313" key="2">
    <source>
        <dbReference type="Proteomes" id="UP000649604"/>
    </source>
</evidence>
<dbReference type="Gene3D" id="3.40.1260.10">
    <property type="entry name" value="DsrEFH-like"/>
    <property type="match status" value="1"/>
</dbReference>
<sequence length="116" mass="12666">MSKKVALFAFNGEVMCFVHVLLNALEMQEKQYDVKLIIEGSATQLIRTLATPDAPFAELYAAVKQAGLIDAVCQACSAKMGTLEAAQLQGLPLSREMKGHPSLSRYLEAGYEVLIF</sequence>
<protein>
    <submittedName>
        <fullName evidence="1">Cytoplasmic protein</fullName>
    </submittedName>
</protein>
<reference evidence="1" key="1">
    <citation type="submission" date="2019-11" db="EMBL/GenBank/DDBJ databases">
        <title>Microbial mats filling the niche in hypersaline microbial mats.</title>
        <authorList>
            <person name="Wong H.L."/>
            <person name="Macleod F.I."/>
            <person name="White R.A. III"/>
            <person name="Burns B.P."/>
        </authorList>
    </citation>
    <scope>NUCLEOTIDE SEQUENCE</scope>
    <source>
        <strain evidence="1">Rbin_158</strain>
    </source>
</reference>
<dbReference type="SUPFAM" id="SSF75169">
    <property type="entry name" value="DsrEFH-like"/>
    <property type="match status" value="1"/>
</dbReference>
<dbReference type="Proteomes" id="UP000649604">
    <property type="component" value="Unassembled WGS sequence"/>
</dbReference>
<dbReference type="InterPro" id="IPR003787">
    <property type="entry name" value="Sulphur_relay_DsrE/F-like"/>
</dbReference>
<proteinExistence type="predicted"/>
<dbReference type="Pfam" id="PF02635">
    <property type="entry name" value="DsrE"/>
    <property type="match status" value="1"/>
</dbReference>
<comment type="caution">
    <text evidence="1">The sequence shown here is derived from an EMBL/GenBank/DDBJ whole genome shotgun (WGS) entry which is preliminary data.</text>
</comment>
<organism evidence="1 2">
    <name type="scientific">candidate division KSB3 bacterium</name>
    <dbReference type="NCBI Taxonomy" id="2044937"/>
    <lineage>
        <taxon>Bacteria</taxon>
        <taxon>candidate division KSB3</taxon>
    </lineage>
</organism>
<accession>A0A9D5JTH3</accession>
<dbReference type="InterPro" id="IPR027396">
    <property type="entry name" value="DsrEFH-like"/>
</dbReference>
<name>A0A9D5JTH3_9BACT</name>
<gene>
    <name evidence="1" type="ORF">GF339_05230</name>
</gene>
<evidence type="ECO:0000313" key="1">
    <source>
        <dbReference type="EMBL" id="MBD3323964.1"/>
    </source>
</evidence>
<dbReference type="EMBL" id="WJJP01000166">
    <property type="protein sequence ID" value="MBD3323964.1"/>
    <property type="molecule type" value="Genomic_DNA"/>
</dbReference>